<dbReference type="SUPFAM" id="SSF46785">
    <property type="entry name" value="Winged helix' DNA-binding domain"/>
    <property type="match status" value="1"/>
</dbReference>
<dbReference type="PROSITE" id="PS51077">
    <property type="entry name" value="HTH_ICLR"/>
    <property type="match status" value="1"/>
</dbReference>
<evidence type="ECO:0000256" key="3">
    <source>
        <dbReference type="ARBA" id="ARBA00023163"/>
    </source>
</evidence>
<dbReference type="InterPro" id="IPR036390">
    <property type="entry name" value="WH_DNA-bd_sf"/>
</dbReference>
<dbReference type="InterPro" id="IPR050707">
    <property type="entry name" value="HTH_MetabolicPath_Reg"/>
</dbReference>
<dbReference type="Pfam" id="PF01614">
    <property type="entry name" value="IclR_C"/>
    <property type="match status" value="1"/>
</dbReference>
<dbReference type="EMBL" id="SMKZ01000098">
    <property type="protein sequence ID" value="TDD95022.1"/>
    <property type="molecule type" value="Genomic_DNA"/>
</dbReference>
<keyword evidence="8" id="KW-1185">Reference proteome</keyword>
<feature type="compositionally biased region" description="Basic and acidic residues" evidence="4">
    <location>
        <begin position="1"/>
        <end position="11"/>
    </location>
</feature>
<dbReference type="InterPro" id="IPR014757">
    <property type="entry name" value="Tscrpt_reg_IclR_C"/>
</dbReference>
<dbReference type="PANTHER" id="PTHR30136">
    <property type="entry name" value="HELIX-TURN-HELIX TRANSCRIPTIONAL REGULATOR, ICLR FAMILY"/>
    <property type="match status" value="1"/>
</dbReference>
<evidence type="ECO:0000259" key="6">
    <source>
        <dbReference type="PROSITE" id="PS51078"/>
    </source>
</evidence>
<dbReference type="InterPro" id="IPR029016">
    <property type="entry name" value="GAF-like_dom_sf"/>
</dbReference>
<protein>
    <submittedName>
        <fullName evidence="7">IclR family transcriptional regulator</fullName>
    </submittedName>
</protein>
<dbReference type="InterPro" id="IPR005471">
    <property type="entry name" value="Tscrpt_reg_IclR_N"/>
</dbReference>
<reference evidence="7 8" key="1">
    <citation type="submission" date="2019-03" db="EMBL/GenBank/DDBJ databases">
        <title>Draft genome sequences of novel Actinobacteria.</title>
        <authorList>
            <person name="Sahin N."/>
            <person name="Ay H."/>
            <person name="Saygin H."/>
        </authorList>
    </citation>
    <scope>NUCLEOTIDE SEQUENCE [LARGE SCALE GENOMIC DNA]</scope>
    <source>
        <strain evidence="7 8">5K138</strain>
    </source>
</reference>
<feature type="domain" description="IclR-ED" evidence="6">
    <location>
        <begin position="137"/>
        <end position="318"/>
    </location>
</feature>
<keyword evidence="1" id="KW-0805">Transcription regulation</keyword>
<organism evidence="7 8">
    <name type="scientific">Jiangella asiatica</name>
    <dbReference type="NCBI Taxonomy" id="2530372"/>
    <lineage>
        <taxon>Bacteria</taxon>
        <taxon>Bacillati</taxon>
        <taxon>Actinomycetota</taxon>
        <taxon>Actinomycetes</taxon>
        <taxon>Jiangellales</taxon>
        <taxon>Jiangellaceae</taxon>
        <taxon>Jiangella</taxon>
    </lineage>
</organism>
<accession>A0A4R5CD06</accession>
<dbReference type="Pfam" id="PF09339">
    <property type="entry name" value="HTH_IclR"/>
    <property type="match status" value="1"/>
</dbReference>
<dbReference type="Gene3D" id="1.10.10.10">
    <property type="entry name" value="Winged helix-like DNA-binding domain superfamily/Winged helix DNA-binding domain"/>
    <property type="match status" value="1"/>
</dbReference>
<proteinExistence type="predicted"/>
<dbReference type="InterPro" id="IPR036388">
    <property type="entry name" value="WH-like_DNA-bd_sf"/>
</dbReference>
<keyword evidence="3" id="KW-0804">Transcription</keyword>
<evidence type="ECO:0000259" key="5">
    <source>
        <dbReference type="PROSITE" id="PS51077"/>
    </source>
</evidence>
<dbReference type="GO" id="GO:0045892">
    <property type="term" value="P:negative regulation of DNA-templated transcription"/>
    <property type="evidence" value="ECO:0007669"/>
    <property type="project" value="TreeGrafter"/>
</dbReference>
<evidence type="ECO:0000313" key="8">
    <source>
        <dbReference type="Proteomes" id="UP000294739"/>
    </source>
</evidence>
<dbReference type="OrthoDB" id="9807558at2"/>
<feature type="region of interest" description="Disordered" evidence="4">
    <location>
        <begin position="1"/>
        <end position="28"/>
    </location>
</feature>
<dbReference type="InParanoid" id="A0A4R5CD06"/>
<dbReference type="Gene3D" id="3.30.450.40">
    <property type="match status" value="1"/>
</dbReference>
<evidence type="ECO:0000256" key="1">
    <source>
        <dbReference type="ARBA" id="ARBA00023015"/>
    </source>
</evidence>
<feature type="domain" description="HTH iclR-type" evidence="5">
    <location>
        <begin position="74"/>
        <end position="136"/>
    </location>
</feature>
<dbReference type="SUPFAM" id="SSF55781">
    <property type="entry name" value="GAF domain-like"/>
    <property type="match status" value="1"/>
</dbReference>
<evidence type="ECO:0000256" key="4">
    <source>
        <dbReference type="SAM" id="MobiDB-lite"/>
    </source>
</evidence>
<dbReference type="PROSITE" id="PS51078">
    <property type="entry name" value="ICLR_ED"/>
    <property type="match status" value="1"/>
</dbReference>
<dbReference type="Proteomes" id="UP000294739">
    <property type="component" value="Unassembled WGS sequence"/>
</dbReference>
<dbReference type="AlphaFoldDB" id="A0A4R5CD06"/>
<dbReference type="GO" id="GO:0003700">
    <property type="term" value="F:DNA-binding transcription factor activity"/>
    <property type="evidence" value="ECO:0007669"/>
    <property type="project" value="TreeGrafter"/>
</dbReference>
<gene>
    <name evidence="7" type="ORF">E1269_31515</name>
</gene>
<sequence length="334" mass="36479">MRRRGARADRPTRHRPPQRLPLPPTAARAARRHVVTPALLTTDMDHHGWGHTMVRTVRRPSVDDDRPISANYHANALARGLALLELLAGSAEPQALGQIGDAAGLPKSTLVRLLAVLDEMDYIVRVDDRPAYRLSHKVLRLSNAYLSALDLSRVASAHLAPLADRTGQTANLAVLDGDQVLHVGVHEPERPIHYRASVGTREYAYCTGLGKLLLSRSEHGLTDHLPPEPFPRHTDRTIVTLDELKRELARVRRRGYALDDNENSVGLRCVAIPVEVGGACLAAVSVSGPSGEFGLERRQGYLERLQDTAADLAADGDAVAALRSVHRSLRPARA</sequence>
<dbReference type="PANTHER" id="PTHR30136:SF35">
    <property type="entry name" value="HTH-TYPE TRANSCRIPTIONAL REGULATOR RV1719"/>
    <property type="match status" value="1"/>
</dbReference>
<dbReference type="SMART" id="SM00346">
    <property type="entry name" value="HTH_ICLR"/>
    <property type="match status" value="1"/>
</dbReference>
<evidence type="ECO:0000256" key="2">
    <source>
        <dbReference type="ARBA" id="ARBA00023125"/>
    </source>
</evidence>
<keyword evidence="2" id="KW-0238">DNA-binding</keyword>
<comment type="caution">
    <text evidence="7">The sequence shown here is derived from an EMBL/GenBank/DDBJ whole genome shotgun (WGS) entry which is preliminary data.</text>
</comment>
<dbReference type="GO" id="GO:0003677">
    <property type="term" value="F:DNA binding"/>
    <property type="evidence" value="ECO:0007669"/>
    <property type="project" value="UniProtKB-KW"/>
</dbReference>
<name>A0A4R5CD06_9ACTN</name>
<evidence type="ECO:0000313" key="7">
    <source>
        <dbReference type="EMBL" id="TDD95022.1"/>
    </source>
</evidence>